<organism evidence="11 12">
    <name type="scientific">Mycoplasma iguanae</name>
    <dbReference type="NCBI Taxonomy" id="292461"/>
    <lineage>
        <taxon>Bacteria</taxon>
        <taxon>Bacillati</taxon>
        <taxon>Mycoplasmatota</taxon>
        <taxon>Mollicutes</taxon>
        <taxon>Mycoplasmataceae</taxon>
        <taxon>Mycoplasma</taxon>
    </lineage>
</organism>
<gene>
    <name evidence="9 11" type="primary">secY</name>
    <name evidence="11" type="ORF">NV226_00555</name>
</gene>
<keyword evidence="3 9" id="KW-0813">Transport</keyword>
<dbReference type="InterPro" id="IPR002208">
    <property type="entry name" value="SecY/SEC61-alpha"/>
</dbReference>
<comment type="subunit">
    <text evidence="9">Component of the Sec protein translocase complex. Heterotrimer consisting of SecY, SecE and SecG subunits. The heterotrimers can form oligomers, although 1 heterotrimer is thought to be able to translocate proteins. Interacts with the ribosome. Interacts with SecDF, and other proteins may be involved. Interacts with SecA.</text>
</comment>
<dbReference type="Gene3D" id="1.10.3370.10">
    <property type="entry name" value="SecY subunit domain"/>
    <property type="match status" value="1"/>
</dbReference>
<dbReference type="EMBL" id="CP102734">
    <property type="protein sequence ID" value="UVD81795.1"/>
    <property type="molecule type" value="Genomic_DNA"/>
</dbReference>
<comment type="function">
    <text evidence="9">The central subunit of the protein translocation channel SecYEG. Consists of two halves formed by TMs 1-5 and 6-10. These two domains form a lateral gate at the front which open onto the bilayer between TMs 2 and 7, and are clamped together by SecE at the back. The channel is closed by both a pore ring composed of hydrophobic SecY resides and a short helix (helix 2A) on the extracellular side of the membrane which forms a plug. The plug probably moves laterally to allow the channel to open. The ring and the pore may move independently.</text>
</comment>
<keyword evidence="7 9" id="KW-0811">Translocation</keyword>
<dbReference type="PANTHER" id="PTHR10906">
    <property type="entry name" value="SECY/SEC61-ALPHA FAMILY MEMBER"/>
    <property type="match status" value="1"/>
</dbReference>
<evidence type="ECO:0000256" key="9">
    <source>
        <dbReference type="HAMAP-Rule" id="MF_01465"/>
    </source>
</evidence>
<keyword evidence="4 9" id="KW-0812">Transmembrane</keyword>
<feature type="transmembrane region" description="Helical" evidence="9">
    <location>
        <begin position="235"/>
        <end position="257"/>
    </location>
</feature>
<dbReference type="HAMAP" id="MF_01465">
    <property type="entry name" value="SecY"/>
    <property type="match status" value="1"/>
</dbReference>
<evidence type="ECO:0000313" key="12">
    <source>
        <dbReference type="Proteomes" id="UP001059252"/>
    </source>
</evidence>
<dbReference type="InterPro" id="IPR023201">
    <property type="entry name" value="SecY_dom_sf"/>
</dbReference>
<reference evidence="11" key="1">
    <citation type="submission" date="2022-08" db="EMBL/GenBank/DDBJ databases">
        <title>Complete genome of Mycoplasma iguanae type strain 2327.</title>
        <authorList>
            <person name="Spergser J."/>
        </authorList>
    </citation>
    <scope>NUCLEOTIDE SEQUENCE</scope>
    <source>
        <strain evidence="11">2327</strain>
    </source>
</reference>
<evidence type="ECO:0000256" key="3">
    <source>
        <dbReference type="ARBA" id="ARBA00022448"/>
    </source>
</evidence>
<feature type="transmembrane region" description="Helical" evidence="9">
    <location>
        <begin position="126"/>
        <end position="147"/>
    </location>
</feature>
<name>A0ABY5RB07_9MOLU</name>
<proteinExistence type="inferred from homology"/>
<dbReference type="PIRSF" id="PIRSF004557">
    <property type="entry name" value="SecY"/>
    <property type="match status" value="1"/>
</dbReference>
<evidence type="ECO:0000256" key="1">
    <source>
        <dbReference type="ARBA" id="ARBA00004141"/>
    </source>
</evidence>
<evidence type="ECO:0000313" key="11">
    <source>
        <dbReference type="EMBL" id="UVD81795.1"/>
    </source>
</evidence>
<feature type="transmembrane region" description="Helical" evidence="9">
    <location>
        <begin position="290"/>
        <end position="310"/>
    </location>
</feature>
<dbReference type="Pfam" id="PF00344">
    <property type="entry name" value="SecY"/>
    <property type="match status" value="1"/>
</dbReference>
<dbReference type="RefSeq" id="WP_258210969.1">
    <property type="nucleotide sequence ID" value="NZ_CP102734.1"/>
</dbReference>
<evidence type="ECO:0000256" key="5">
    <source>
        <dbReference type="ARBA" id="ARBA00022927"/>
    </source>
</evidence>
<dbReference type="PROSITE" id="PS00756">
    <property type="entry name" value="SECY_2"/>
    <property type="match status" value="1"/>
</dbReference>
<dbReference type="PRINTS" id="PR00303">
    <property type="entry name" value="SECYTRNLCASE"/>
</dbReference>
<keyword evidence="5 9" id="KW-0653">Protein transport</keyword>
<feature type="transmembrane region" description="Helical" evidence="9">
    <location>
        <begin position="36"/>
        <end position="57"/>
    </location>
</feature>
<dbReference type="NCBIfam" id="TIGR00967">
    <property type="entry name" value="3a0501s007"/>
    <property type="match status" value="1"/>
</dbReference>
<feature type="transmembrane region" description="Helical" evidence="9">
    <location>
        <begin position="6"/>
        <end position="24"/>
    </location>
</feature>
<keyword evidence="8 9" id="KW-0472">Membrane</keyword>
<dbReference type="Proteomes" id="UP001059252">
    <property type="component" value="Chromosome"/>
</dbReference>
<comment type="subcellular location">
    <subcellularLocation>
        <location evidence="9">Cell membrane</location>
        <topology evidence="9">Multi-pass membrane protein</topology>
    </subcellularLocation>
    <subcellularLocation>
        <location evidence="1">Membrane</location>
        <topology evidence="1">Multi-pass membrane protein</topology>
    </subcellularLocation>
</comment>
<evidence type="ECO:0000256" key="8">
    <source>
        <dbReference type="ARBA" id="ARBA00023136"/>
    </source>
</evidence>
<comment type="similarity">
    <text evidence="2 9 10">Belongs to the SecY/SEC61-alpha family.</text>
</comment>
<keyword evidence="6 9" id="KW-1133">Transmembrane helix</keyword>
<feature type="transmembrane region" description="Helical" evidence="9">
    <location>
        <begin position="77"/>
        <end position="105"/>
    </location>
</feature>
<keyword evidence="12" id="KW-1185">Reference proteome</keyword>
<evidence type="ECO:0000256" key="10">
    <source>
        <dbReference type="RuleBase" id="RU004349"/>
    </source>
</evidence>
<evidence type="ECO:0000256" key="6">
    <source>
        <dbReference type="ARBA" id="ARBA00022989"/>
    </source>
</evidence>
<feature type="transmembrane region" description="Helical" evidence="9">
    <location>
        <begin position="167"/>
        <end position="186"/>
    </location>
</feature>
<protein>
    <recommendedName>
        <fullName evidence="9">Protein translocase subunit SecY</fullName>
    </recommendedName>
</protein>
<keyword evidence="9" id="KW-1003">Cell membrane</keyword>
<feature type="transmembrane region" description="Helical" evidence="9">
    <location>
        <begin position="198"/>
        <end position="215"/>
    </location>
</feature>
<feature type="transmembrane region" description="Helical" evidence="9">
    <location>
        <begin position="330"/>
        <end position="349"/>
    </location>
</feature>
<evidence type="ECO:0000256" key="2">
    <source>
        <dbReference type="ARBA" id="ARBA00005751"/>
    </source>
</evidence>
<sequence length="472" mass="52274">MKKILINIVFSFSKVFFFFHNKIERFFREKVLTKKVIYTLLLLSVFVVATTITIPNIKINATSSASSSTFFEILNIVGGGGIVNFSIVALGISPFITASLIMMIAQTKIFPPIHRLSQSGPLGRRKINIITRILTVIISTVQAIVLVRTLVGDEYAFVTMVDNSLVHRWFIIPILLISGSLFSMFLGEQITNNGVGNGTSLIIFTGIVTQLPARFRAAYEFLVGSSIDASIVSGVIYFATYLLIFLALLFVVAYIYLAERHIPIQQTGAGLAKNEKDISYLPIKINPAGVMPLIFSLIVVSTPVMIASLFDVYTSTTRFWIENNLLPSQPIGLGIFIVINFLFSIIMGLQQSRVDKISEDFGKSSTFIPGIRPGEQTEDYLISVVLRLSFFSAIYLTLIGASEHVQQMLGMPRAITFGGTSIIILVSTALETLGQINARRKSNELALKKNRTSRAILKNTLNRKQHDGDILW</sequence>
<feature type="transmembrane region" description="Helical" evidence="9">
    <location>
        <begin position="380"/>
        <end position="402"/>
    </location>
</feature>
<dbReference type="InterPro" id="IPR030659">
    <property type="entry name" value="SecY_CS"/>
</dbReference>
<evidence type="ECO:0000256" key="4">
    <source>
        <dbReference type="ARBA" id="ARBA00022692"/>
    </source>
</evidence>
<comment type="caution">
    <text evidence="9">Lacks conserved residue(s) required for the propagation of feature annotation.</text>
</comment>
<dbReference type="InterPro" id="IPR026593">
    <property type="entry name" value="SecY"/>
</dbReference>
<accession>A0ABY5RB07</accession>
<feature type="transmembrane region" description="Helical" evidence="9">
    <location>
        <begin position="414"/>
        <end position="433"/>
    </location>
</feature>
<evidence type="ECO:0000256" key="7">
    <source>
        <dbReference type="ARBA" id="ARBA00023010"/>
    </source>
</evidence>
<dbReference type="SUPFAM" id="SSF103491">
    <property type="entry name" value="Preprotein translocase SecY subunit"/>
    <property type="match status" value="1"/>
</dbReference>